<gene>
    <name evidence="3" type="ORF">GCM10010987_13020</name>
    <name evidence="4" type="ORF">XH86_27600</name>
</gene>
<dbReference type="SUPFAM" id="SSF52402">
    <property type="entry name" value="Adenine nucleotide alpha hydrolases-like"/>
    <property type="match status" value="2"/>
</dbReference>
<reference evidence="3" key="1">
    <citation type="journal article" date="2014" name="Int. J. Syst. Evol. Microbiol.">
        <title>Complete genome sequence of Corynebacterium casei LMG S-19264T (=DSM 44701T), isolated from a smear-ripened cheese.</title>
        <authorList>
            <consortium name="US DOE Joint Genome Institute (JGI-PGF)"/>
            <person name="Walter F."/>
            <person name="Albersmeier A."/>
            <person name="Kalinowski J."/>
            <person name="Ruckert C."/>
        </authorList>
    </citation>
    <scope>NUCLEOTIDE SEQUENCE</scope>
    <source>
        <strain evidence="3">CGMCC 1.15034</strain>
    </source>
</reference>
<reference evidence="4 5" key="2">
    <citation type="submission" date="2018-06" db="EMBL/GenBank/DDBJ databases">
        <title>Comparative genomics of rhizobia nodulating Arachis hypogaea in China.</title>
        <authorList>
            <person name="Li Y."/>
        </authorList>
    </citation>
    <scope>NUCLEOTIDE SEQUENCE [LARGE SCALE GENOMIC DNA]</scope>
    <source>
        <strain evidence="4 5">CCBAU 51658</strain>
    </source>
</reference>
<feature type="domain" description="UspA" evidence="2">
    <location>
        <begin position="150"/>
        <end position="271"/>
    </location>
</feature>
<evidence type="ECO:0000313" key="4">
    <source>
        <dbReference type="EMBL" id="QOZ64010.1"/>
    </source>
</evidence>
<evidence type="ECO:0000313" key="3">
    <source>
        <dbReference type="EMBL" id="GGI21178.1"/>
    </source>
</evidence>
<organism evidence="3 6">
    <name type="scientific">Bradyrhizobium guangdongense</name>
    <dbReference type="NCBI Taxonomy" id="1325090"/>
    <lineage>
        <taxon>Bacteria</taxon>
        <taxon>Pseudomonadati</taxon>
        <taxon>Pseudomonadota</taxon>
        <taxon>Alphaproteobacteria</taxon>
        <taxon>Hyphomicrobiales</taxon>
        <taxon>Nitrobacteraceae</taxon>
        <taxon>Bradyrhizobium</taxon>
    </lineage>
</organism>
<dbReference type="EMBL" id="CP030057">
    <property type="protein sequence ID" value="QOZ64010.1"/>
    <property type="molecule type" value="Genomic_DNA"/>
</dbReference>
<protein>
    <submittedName>
        <fullName evidence="4">Universal stress protein</fullName>
    </submittedName>
</protein>
<evidence type="ECO:0000313" key="5">
    <source>
        <dbReference type="Proteomes" id="UP000593880"/>
    </source>
</evidence>
<dbReference type="RefSeq" id="WP_128967669.1">
    <property type="nucleotide sequence ID" value="NZ_BMHC01000002.1"/>
</dbReference>
<name>A0A410VH26_9BRAD</name>
<dbReference type="CDD" id="cd00293">
    <property type="entry name" value="USP-like"/>
    <property type="match status" value="1"/>
</dbReference>
<comment type="similarity">
    <text evidence="1">Belongs to the universal stress protein A family.</text>
</comment>
<dbReference type="AlphaFoldDB" id="A0A410VH26"/>
<dbReference type="PANTHER" id="PTHR46268">
    <property type="entry name" value="STRESS RESPONSE PROTEIN NHAX"/>
    <property type="match status" value="1"/>
</dbReference>
<reference evidence="3" key="3">
    <citation type="submission" date="2022-12" db="EMBL/GenBank/DDBJ databases">
        <authorList>
            <person name="Sun Q."/>
            <person name="Zhou Y."/>
        </authorList>
    </citation>
    <scope>NUCLEOTIDE SEQUENCE</scope>
    <source>
        <strain evidence="3">CGMCC 1.15034</strain>
    </source>
</reference>
<proteinExistence type="inferred from homology"/>
<evidence type="ECO:0000313" key="6">
    <source>
        <dbReference type="Proteomes" id="UP000625079"/>
    </source>
</evidence>
<keyword evidence="5" id="KW-1185">Reference proteome</keyword>
<evidence type="ECO:0000259" key="2">
    <source>
        <dbReference type="Pfam" id="PF00582"/>
    </source>
</evidence>
<sequence>MTIATVMVYVDPEQQAEGQVRIARDIADRFGASLIGASAFAVEPPFVAEGVIIKETTADDLKRMKSALADKEQWFRSVAGLPKERVEWRCSVDYPTAFLTNEARSADLVVIRCRQEGTDQFHFIDAAEAMMRMGRPTLLVPDHVPALKADRVLVGWKDTREARIALRDALPFLSKASQVTIVEICTCEEQNAARRRVRDIAKYLQAHAVKCQAEVRVHMAEPDAHQLLRVAKDEDADLIVTGGYGHSRLGEWMFGGVTRDLLNEAPICVMMSH</sequence>
<dbReference type="Proteomes" id="UP000593880">
    <property type="component" value="Chromosome"/>
</dbReference>
<dbReference type="Gene3D" id="3.40.50.12370">
    <property type="match status" value="1"/>
</dbReference>
<accession>A0A410VH26</accession>
<dbReference type="PANTHER" id="PTHR46268:SF15">
    <property type="entry name" value="UNIVERSAL STRESS PROTEIN HP_0031"/>
    <property type="match status" value="1"/>
</dbReference>
<dbReference type="OrthoDB" id="9804721at2"/>
<evidence type="ECO:0000256" key="1">
    <source>
        <dbReference type="ARBA" id="ARBA00008791"/>
    </source>
</evidence>
<dbReference type="Pfam" id="PF00582">
    <property type="entry name" value="Usp"/>
    <property type="match status" value="1"/>
</dbReference>
<dbReference type="EMBL" id="BMHC01000002">
    <property type="protein sequence ID" value="GGI21178.1"/>
    <property type="molecule type" value="Genomic_DNA"/>
</dbReference>
<dbReference type="InterPro" id="IPR006016">
    <property type="entry name" value="UspA"/>
</dbReference>
<dbReference type="Proteomes" id="UP000625079">
    <property type="component" value="Unassembled WGS sequence"/>
</dbReference>